<reference evidence="12 13" key="1">
    <citation type="submission" date="2020-08" db="EMBL/GenBank/DDBJ databases">
        <title>Genomic Encyclopedia of Type Strains, Phase IV (KMG-IV): sequencing the most valuable type-strain genomes for metagenomic binning, comparative biology and taxonomic classification.</title>
        <authorList>
            <person name="Goeker M."/>
        </authorList>
    </citation>
    <scope>NUCLEOTIDE SEQUENCE [LARGE SCALE GENOMIC DNA]</scope>
    <source>
        <strain evidence="12 13">DSM 2461</strain>
    </source>
</reference>
<dbReference type="EMBL" id="JACHGJ010000014">
    <property type="protein sequence ID" value="MBB6482601.1"/>
    <property type="molecule type" value="Genomic_DNA"/>
</dbReference>
<comment type="function">
    <text evidence="1 10">Controls the rotational direction of flagella during chemotaxis.</text>
</comment>
<comment type="subcellular location">
    <subcellularLocation>
        <location evidence="2">Cell membrane</location>
        <topology evidence="2">Single-pass membrane protein</topology>
    </subcellularLocation>
</comment>
<evidence type="ECO:0000256" key="7">
    <source>
        <dbReference type="ARBA" id="ARBA00022779"/>
    </source>
</evidence>
<dbReference type="Pfam" id="PF03748">
    <property type="entry name" value="FliL"/>
    <property type="match status" value="1"/>
</dbReference>
<name>A0A841RGU0_9SPIO</name>
<evidence type="ECO:0000256" key="3">
    <source>
        <dbReference type="ARBA" id="ARBA00008281"/>
    </source>
</evidence>
<comment type="caution">
    <text evidence="12">The sequence shown here is derived from an EMBL/GenBank/DDBJ whole genome shotgun (WGS) entry which is preliminary data.</text>
</comment>
<dbReference type="GO" id="GO:0071978">
    <property type="term" value="P:bacterial-type flagellum-dependent swarming motility"/>
    <property type="evidence" value="ECO:0007669"/>
    <property type="project" value="TreeGrafter"/>
</dbReference>
<keyword evidence="8" id="KW-1133">Transmembrane helix</keyword>
<keyword evidence="12" id="KW-0966">Cell projection</keyword>
<evidence type="ECO:0000256" key="5">
    <source>
        <dbReference type="ARBA" id="ARBA00022500"/>
    </source>
</evidence>
<evidence type="ECO:0000256" key="1">
    <source>
        <dbReference type="ARBA" id="ARBA00002254"/>
    </source>
</evidence>
<sequence length="132" mass="15360">MVHMKRLAVLTLLLTTALFLSCGEKENPINSYYKNIPMIQGMTRDEKPKVYNVKVDLGYPQGDKKIQTELNKRKNQLTDVIRTLLSSLKEEQFLIENQPELRQMIKEAVNEVLIEGNVTDVYLLQLQVFEYN</sequence>
<dbReference type="GO" id="GO:0009425">
    <property type="term" value="C:bacterial-type flagellum basal body"/>
    <property type="evidence" value="ECO:0007669"/>
    <property type="project" value="InterPro"/>
</dbReference>
<keyword evidence="7 10" id="KW-0283">Flagellar rotation</keyword>
<keyword evidence="4 10" id="KW-1003">Cell membrane</keyword>
<dbReference type="PROSITE" id="PS51257">
    <property type="entry name" value="PROKAR_LIPOPROTEIN"/>
    <property type="match status" value="1"/>
</dbReference>
<dbReference type="RefSeq" id="WP_184748838.1">
    <property type="nucleotide sequence ID" value="NZ_JACHGJ010000014.1"/>
</dbReference>
<evidence type="ECO:0000256" key="6">
    <source>
        <dbReference type="ARBA" id="ARBA00022692"/>
    </source>
</evidence>
<organism evidence="12 13">
    <name type="scientific">Spirochaeta isovalerica</name>
    <dbReference type="NCBI Taxonomy" id="150"/>
    <lineage>
        <taxon>Bacteria</taxon>
        <taxon>Pseudomonadati</taxon>
        <taxon>Spirochaetota</taxon>
        <taxon>Spirochaetia</taxon>
        <taxon>Spirochaetales</taxon>
        <taxon>Spirochaetaceae</taxon>
        <taxon>Spirochaeta</taxon>
    </lineage>
</organism>
<keyword evidence="6" id="KW-0812">Transmembrane</keyword>
<dbReference type="Proteomes" id="UP000587760">
    <property type="component" value="Unassembled WGS sequence"/>
</dbReference>
<feature type="signal peptide" evidence="11">
    <location>
        <begin position="1"/>
        <end position="22"/>
    </location>
</feature>
<evidence type="ECO:0000256" key="10">
    <source>
        <dbReference type="RuleBase" id="RU364125"/>
    </source>
</evidence>
<dbReference type="InterPro" id="IPR005503">
    <property type="entry name" value="FliL"/>
</dbReference>
<dbReference type="PANTHER" id="PTHR35091:SF2">
    <property type="entry name" value="FLAGELLAR PROTEIN FLIL"/>
    <property type="match status" value="1"/>
</dbReference>
<keyword evidence="9 10" id="KW-0472">Membrane</keyword>
<evidence type="ECO:0000256" key="8">
    <source>
        <dbReference type="ARBA" id="ARBA00022989"/>
    </source>
</evidence>
<evidence type="ECO:0000256" key="4">
    <source>
        <dbReference type="ARBA" id="ARBA00022475"/>
    </source>
</evidence>
<evidence type="ECO:0000256" key="11">
    <source>
        <dbReference type="SAM" id="SignalP"/>
    </source>
</evidence>
<accession>A0A841RGU0</accession>
<feature type="chain" id="PRO_5032874462" description="Flagellar protein FliL" evidence="11">
    <location>
        <begin position="23"/>
        <end position="132"/>
    </location>
</feature>
<keyword evidence="13" id="KW-1185">Reference proteome</keyword>
<evidence type="ECO:0000313" key="12">
    <source>
        <dbReference type="EMBL" id="MBB6482601.1"/>
    </source>
</evidence>
<keyword evidence="11" id="KW-0732">Signal</keyword>
<keyword evidence="5 10" id="KW-0145">Chemotaxis</keyword>
<protein>
    <recommendedName>
        <fullName evidence="10">Flagellar protein FliL</fullName>
    </recommendedName>
</protein>
<gene>
    <name evidence="12" type="ORF">HNR50_004302</name>
</gene>
<dbReference type="GO" id="GO:0006935">
    <property type="term" value="P:chemotaxis"/>
    <property type="evidence" value="ECO:0007669"/>
    <property type="project" value="UniProtKB-KW"/>
</dbReference>
<dbReference type="AlphaFoldDB" id="A0A841RGU0"/>
<keyword evidence="12" id="KW-0282">Flagellum</keyword>
<evidence type="ECO:0000256" key="9">
    <source>
        <dbReference type="ARBA" id="ARBA00023136"/>
    </source>
</evidence>
<dbReference type="GO" id="GO:0005886">
    <property type="term" value="C:plasma membrane"/>
    <property type="evidence" value="ECO:0007669"/>
    <property type="project" value="UniProtKB-SubCell"/>
</dbReference>
<evidence type="ECO:0000313" key="13">
    <source>
        <dbReference type="Proteomes" id="UP000587760"/>
    </source>
</evidence>
<proteinExistence type="inferred from homology"/>
<evidence type="ECO:0000256" key="2">
    <source>
        <dbReference type="ARBA" id="ARBA00004162"/>
    </source>
</evidence>
<comment type="similarity">
    <text evidence="3 10">Belongs to the FliL family.</text>
</comment>
<dbReference type="PANTHER" id="PTHR35091">
    <property type="entry name" value="FLAGELLAR PROTEIN FLIL"/>
    <property type="match status" value="1"/>
</dbReference>
<keyword evidence="12" id="KW-0969">Cilium</keyword>